<protein>
    <submittedName>
        <fullName evidence="9">C-type cytochrome</fullName>
    </submittedName>
</protein>
<evidence type="ECO:0000259" key="7">
    <source>
        <dbReference type="PROSITE" id="PS51007"/>
    </source>
</evidence>
<name>A0A934RAT0_9BACT</name>
<dbReference type="InterPro" id="IPR051459">
    <property type="entry name" value="Cytochrome_c-type_DH"/>
</dbReference>
<dbReference type="SUPFAM" id="SSF46626">
    <property type="entry name" value="Cytochrome c"/>
    <property type="match status" value="1"/>
</dbReference>
<feature type="chain" id="PRO_5038125187" evidence="6">
    <location>
        <begin position="19"/>
        <end position="512"/>
    </location>
</feature>
<keyword evidence="1 4" id="KW-0349">Heme</keyword>
<evidence type="ECO:0000256" key="1">
    <source>
        <dbReference type="ARBA" id="ARBA00022617"/>
    </source>
</evidence>
<feature type="domain" description="Cytochrome c" evidence="7">
    <location>
        <begin position="16"/>
        <end position="107"/>
    </location>
</feature>
<dbReference type="PROSITE" id="PS51007">
    <property type="entry name" value="CYTC"/>
    <property type="match status" value="1"/>
</dbReference>
<organism evidence="9 10">
    <name type="scientific">Haloferula rosea</name>
    <dbReference type="NCBI Taxonomy" id="490093"/>
    <lineage>
        <taxon>Bacteria</taxon>
        <taxon>Pseudomonadati</taxon>
        <taxon>Verrucomicrobiota</taxon>
        <taxon>Verrucomicrobiia</taxon>
        <taxon>Verrucomicrobiales</taxon>
        <taxon>Verrucomicrobiaceae</taxon>
        <taxon>Haloferula</taxon>
    </lineage>
</organism>
<comment type="caution">
    <text evidence="9">The sequence shown here is derived from an EMBL/GenBank/DDBJ whole genome shotgun (WGS) entry which is preliminary data.</text>
</comment>
<reference evidence="9" key="1">
    <citation type="submission" date="2021-01" db="EMBL/GenBank/DDBJ databases">
        <title>Modified the classification status of verrucomicrobia.</title>
        <authorList>
            <person name="Feng X."/>
        </authorList>
    </citation>
    <scope>NUCLEOTIDE SEQUENCE</scope>
    <source>
        <strain evidence="9">KCTC 22201</strain>
    </source>
</reference>
<accession>A0A934RAT0</accession>
<dbReference type="Gene3D" id="1.10.760.10">
    <property type="entry name" value="Cytochrome c-like domain"/>
    <property type="match status" value="1"/>
</dbReference>
<dbReference type="RefSeq" id="WP_200277231.1">
    <property type="nucleotide sequence ID" value="NZ_JAENII010000003.1"/>
</dbReference>
<feature type="domain" description="PA14" evidence="8">
    <location>
        <begin position="149"/>
        <end position="291"/>
    </location>
</feature>
<dbReference type="SMART" id="SM00758">
    <property type="entry name" value="PA14"/>
    <property type="match status" value="1"/>
</dbReference>
<dbReference type="Pfam" id="PF00034">
    <property type="entry name" value="Cytochrom_C"/>
    <property type="match status" value="1"/>
</dbReference>
<feature type="region of interest" description="Disordered" evidence="5">
    <location>
        <begin position="277"/>
        <end position="305"/>
    </location>
</feature>
<keyword evidence="10" id="KW-1185">Reference proteome</keyword>
<dbReference type="AlphaFoldDB" id="A0A934RAT0"/>
<dbReference type="PANTHER" id="PTHR35008">
    <property type="entry name" value="BLL4482 PROTEIN-RELATED"/>
    <property type="match status" value="1"/>
</dbReference>
<dbReference type="GO" id="GO:0009055">
    <property type="term" value="F:electron transfer activity"/>
    <property type="evidence" value="ECO:0007669"/>
    <property type="project" value="InterPro"/>
</dbReference>
<dbReference type="GO" id="GO:0020037">
    <property type="term" value="F:heme binding"/>
    <property type="evidence" value="ECO:0007669"/>
    <property type="project" value="InterPro"/>
</dbReference>
<sequence>MIRLWFGLMATLAFTASAQDGGQLYETYCGACHAANGEGATGGQFPPLAGSEWVDGPAERAIQIVLHGLEGPVEVSGKPFNLLMPPQGAMLPDDQIAAILTYVRSSWGNSADKVTPAMVAKARAATADRSKPWTAPEILKLHPLPKPESPLRNLTSRVYHGEWKKLPDFAKLTAENVEEEHDGILSVTHADRKDHFGIVWEADFMVPKTGEYIFRFACDDGGRIILDGEVMLEVHGLGPMGGGRTQAAKLTLEKGPHPIRIEYYEFTGQEGISISWKGPDSDDWNELSDTKLKPGRKGPPSIPITPTAKRAAIYRNFIQGTTSRSIGIGFPGGVNFAYSADHMAPELAWKGDFIDGGLHWTNRGVGAQSPAGKDVVKLTSEPALPEGSRFRGYQLDAAGNPTFYNKIGELKLSDAYHASDNQISRTLSVDGNGEPVSILISESHAMGSIDGTAKVMPQPDGTTRTRLSGTMNFTVRDKLTLKVAGPSLLEKGPELYLLLAPGESATLTYTWK</sequence>
<gene>
    <name evidence="9" type="ORF">JIN81_04925</name>
</gene>
<dbReference type="GO" id="GO:0046872">
    <property type="term" value="F:metal ion binding"/>
    <property type="evidence" value="ECO:0007669"/>
    <property type="project" value="UniProtKB-KW"/>
</dbReference>
<dbReference type="InterPro" id="IPR037524">
    <property type="entry name" value="PA14/GLEYA"/>
</dbReference>
<dbReference type="Gene3D" id="3.90.182.10">
    <property type="entry name" value="Toxin - Anthrax Protective Antigen,domain 1"/>
    <property type="match status" value="1"/>
</dbReference>
<evidence type="ECO:0000256" key="3">
    <source>
        <dbReference type="ARBA" id="ARBA00023004"/>
    </source>
</evidence>
<keyword evidence="6" id="KW-0732">Signal</keyword>
<dbReference type="SUPFAM" id="SSF56988">
    <property type="entry name" value="Anthrax protective antigen"/>
    <property type="match status" value="1"/>
</dbReference>
<dbReference type="InterPro" id="IPR011658">
    <property type="entry name" value="PA14_dom"/>
</dbReference>
<feature type="signal peptide" evidence="6">
    <location>
        <begin position="1"/>
        <end position="18"/>
    </location>
</feature>
<evidence type="ECO:0000259" key="8">
    <source>
        <dbReference type="PROSITE" id="PS51820"/>
    </source>
</evidence>
<dbReference type="InterPro" id="IPR009056">
    <property type="entry name" value="Cyt_c-like_dom"/>
</dbReference>
<evidence type="ECO:0000256" key="4">
    <source>
        <dbReference type="PROSITE-ProRule" id="PRU00433"/>
    </source>
</evidence>
<evidence type="ECO:0000313" key="9">
    <source>
        <dbReference type="EMBL" id="MBK1826348.1"/>
    </source>
</evidence>
<evidence type="ECO:0000256" key="6">
    <source>
        <dbReference type="SAM" id="SignalP"/>
    </source>
</evidence>
<dbReference type="PANTHER" id="PTHR35008:SF8">
    <property type="entry name" value="ALCOHOL DEHYDROGENASE CYTOCHROME C SUBUNIT"/>
    <property type="match status" value="1"/>
</dbReference>
<proteinExistence type="predicted"/>
<evidence type="ECO:0000256" key="5">
    <source>
        <dbReference type="SAM" id="MobiDB-lite"/>
    </source>
</evidence>
<dbReference type="InterPro" id="IPR036909">
    <property type="entry name" value="Cyt_c-like_dom_sf"/>
</dbReference>
<evidence type="ECO:0000256" key="2">
    <source>
        <dbReference type="ARBA" id="ARBA00022723"/>
    </source>
</evidence>
<keyword evidence="2 4" id="KW-0479">Metal-binding</keyword>
<dbReference type="Proteomes" id="UP000658278">
    <property type="component" value="Unassembled WGS sequence"/>
</dbReference>
<dbReference type="Pfam" id="PF07691">
    <property type="entry name" value="PA14"/>
    <property type="match status" value="1"/>
</dbReference>
<dbReference type="PROSITE" id="PS51820">
    <property type="entry name" value="PA14"/>
    <property type="match status" value="1"/>
</dbReference>
<dbReference type="EMBL" id="JAENII010000003">
    <property type="protein sequence ID" value="MBK1826348.1"/>
    <property type="molecule type" value="Genomic_DNA"/>
</dbReference>
<keyword evidence="3 4" id="KW-0408">Iron</keyword>
<evidence type="ECO:0000313" key="10">
    <source>
        <dbReference type="Proteomes" id="UP000658278"/>
    </source>
</evidence>